<dbReference type="RefSeq" id="WP_161025642.1">
    <property type="nucleotide sequence ID" value="NZ_WWCJ01000007.1"/>
</dbReference>
<reference evidence="1 2" key="1">
    <citation type="submission" date="2019-12" db="EMBL/GenBank/DDBJ databases">
        <title>Novel species isolated from a subtropical stream in China.</title>
        <authorList>
            <person name="Lu H."/>
        </authorList>
    </citation>
    <scope>NUCLEOTIDE SEQUENCE [LARGE SCALE GENOMIC DNA]</scope>
    <source>
        <strain evidence="1 2">DS3</strain>
    </source>
</reference>
<dbReference type="AlphaFoldDB" id="A0A6N9HIM4"/>
<dbReference type="PANTHER" id="PTHR35936">
    <property type="entry name" value="MEMBRANE-BOUND LYTIC MUREIN TRANSGLYCOSYLASE F"/>
    <property type="match status" value="1"/>
</dbReference>
<evidence type="ECO:0000313" key="2">
    <source>
        <dbReference type="Proteomes" id="UP000448575"/>
    </source>
</evidence>
<proteinExistence type="predicted"/>
<keyword evidence="2" id="KW-1185">Reference proteome</keyword>
<evidence type="ECO:0000313" key="1">
    <source>
        <dbReference type="EMBL" id="MYN02635.1"/>
    </source>
</evidence>
<dbReference type="Gene3D" id="3.40.190.10">
    <property type="entry name" value="Periplasmic binding protein-like II"/>
    <property type="match status" value="2"/>
</dbReference>
<dbReference type="SUPFAM" id="SSF53850">
    <property type="entry name" value="Periplasmic binding protein-like II"/>
    <property type="match status" value="1"/>
</dbReference>
<gene>
    <name evidence="1" type="ORF">GTP41_11050</name>
</gene>
<dbReference type="Proteomes" id="UP000448575">
    <property type="component" value="Unassembled WGS sequence"/>
</dbReference>
<comment type="caution">
    <text evidence="1">The sequence shown here is derived from an EMBL/GenBank/DDBJ whole genome shotgun (WGS) entry which is preliminary data.</text>
</comment>
<dbReference type="EMBL" id="WWCJ01000007">
    <property type="protein sequence ID" value="MYN02635.1"/>
    <property type="molecule type" value="Genomic_DNA"/>
</dbReference>
<protein>
    <submittedName>
        <fullName evidence="1">Transporter substrate-binding domain-containing protein</fullName>
    </submittedName>
</protein>
<dbReference type="PANTHER" id="PTHR35936:SF6">
    <property type="entry name" value="AMINO ACID ABC TRANSPORTER SUBSTRATE-BINDING PAAT FAMILY PROTEIN"/>
    <property type="match status" value="1"/>
</dbReference>
<sequence length="244" mass="27485">MNSHAAKEPPLRLCFEDVDQRPWSTPGGKGLNFELLKRVQSHLGEQFHFAAKPWKRCLSELKLGQVDAVIGAADAVDRRAWSRIPQLPDGREDPARALFEDSALVFLRVGGHASWDGQELVAPGKVVVVQSGYLVAQQLRERGYIARDTVKSAADALRMLASGSYDVAVLQGFEASQLARDDRRFRGRIRQAEQPFATISLHLMVARPTYERDPQRIEAIWQAIATVRQSKEYRQLENNLSPHY</sequence>
<accession>A0A6N9HIM4</accession>
<name>A0A6N9HIM4_9BURK</name>
<organism evidence="1 2">
    <name type="scientific">Pseudoduganella guangdongensis</name>
    <dbReference type="NCBI Taxonomy" id="2692179"/>
    <lineage>
        <taxon>Bacteria</taxon>
        <taxon>Pseudomonadati</taxon>
        <taxon>Pseudomonadota</taxon>
        <taxon>Betaproteobacteria</taxon>
        <taxon>Burkholderiales</taxon>
        <taxon>Oxalobacteraceae</taxon>
        <taxon>Telluria group</taxon>
        <taxon>Pseudoduganella</taxon>
    </lineage>
</organism>